<dbReference type="AlphaFoldDB" id="A0A8J5JYC2"/>
<sequence>MNLPIMRRGLSPEGCKIRDRHQGSLTIGIQGITVHPAERGRPQNTFLQENVRRLHEIQARCKGRDNNKRSQPLKATRESSASTTSSVRQADALAPNRNGSAKPRSRSQCSEREGSAHSDYFSLTEEQIEPLVTNPTHHYHSEHDGLISSDDTGISNNDWDEENIVNHPRGSNHHRQTLKKKSQISDHQQRPRSGSPVILKPLASKLTQTVPTPVVPALRQMPASNQVLLSNTELTQEIRKMKLGNLMSKIKHQKPSCEVDYNVHYKTIENQHKMLLDSSDRLSLYGSCEGSARNDIDTQRSTMKCKVPAITNRPASSKMVRAQSFDRDLLSKKNGNAISRSNKLGTVGNINSIKKNLVHPSSPQLRKKFSKSNSNLIHTNHNALPDSGSHDQLVRTTQEKKRDVSNDRINSSAMSPRKDDLQNSEVIQRSKSDLERIWIGKGEENIHETSVHSYNQNHKVFDGFHSDCRSNWDEATNVSVPFNRTSSAAELDLNATLASSADMNIDDQDQSIFCEPTGEKFHLNIRSESQNTENGVDQNGDTEVWPQDNDLNSFDTAENEGHVIQDKDKYSYSEEMMQDENIRSHMPVGETMKTSTPVPNILPGSPVANSSPKLLKKKEQHQLQTSARSSLRRSQYILARKEEERRLAELAQAVDPDCPPGHTPLPDHERRNTLHLLQKSQAEVLRELSSLPVAQDTLRVKRVRHDLEAKLVQIDDGLRIFSQPKVYVMNDD</sequence>
<dbReference type="InterPro" id="IPR027012">
    <property type="entry name" value="Enkurin_dom"/>
</dbReference>
<feature type="compositionally biased region" description="Basic residues" evidence="6">
    <location>
        <begin position="170"/>
        <end position="182"/>
    </location>
</feature>
<evidence type="ECO:0000256" key="4">
    <source>
        <dbReference type="ARBA" id="ARBA00023212"/>
    </source>
</evidence>
<dbReference type="GO" id="GO:0005881">
    <property type="term" value="C:cytoplasmic microtubule"/>
    <property type="evidence" value="ECO:0007669"/>
    <property type="project" value="TreeGrafter"/>
</dbReference>
<dbReference type="EMBL" id="JAHLQT010024959">
    <property type="protein sequence ID" value="KAG7164711.1"/>
    <property type="molecule type" value="Genomic_DNA"/>
</dbReference>
<dbReference type="InterPro" id="IPR052102">
    <property type="entry name" value="Enkurin_domain-protein"/>
</dbReference>
<comment type="caution">
    <text evidence="8">The sequence shown here is derived from an EMBL/GenBank/DDBJ whole genome shotgun (WGS) entry which is preliminary data.</text>
</comment>
<accession>A0A8J5JYC2</accession>
<organism evidence="8 9">
    <name type="scientific">Homarus americanus</name>
    <name type="common">American lobster</name>
    <dbReference type="NCBI Taxonomy" id="6706"/>
    <lineage>
        <taxon>Eukaryota</taxon>
        <taxon>Metazoa</taxon>
        <taxon>Ecdysozoa</taxon>
        <taxon>Arthropoda</taxon>
        <taxon>Crustacea</taxon>
        <taxon>Multicrustacea</taxon>
        <taxon>Malacostraca</taxon>
        <taxon>Eumalacostraca</taxon>
        <taxon>Eucarida</taxon>
        <taxon>Decapoda</taxon>
        <taxon>Pleocyemata</taxon>
        <taxon>Astacidea</taxon>
        <taxon>Nephropoidea</taxon>
        <taxon>Nephropidae</taxon>
        <taxon>Homarus</taxon>
    </lineage>
</organism>
<evidence type="ECO:0000313" key="8">
    <source>
        <dbReference type="EMBL" id="KAG7164711.1"/>
    </source>
</evidence>
<evidence type="ECO:0000256" key="2">
    <source>
        <dbReference type="ARBA" id="ARBA00004245"/>
    </source>
</evidence>
<evidence type="ECO:0000256" key="1">
    <source>
        <dbReference type="ARBA" id="ARBA00004138"/>
    </source>
</evidence>
<dbReference type="Proteomes" id="UP000747542">
    <property type="component" value="Unassembled WGS sequence"/>
</dbReference>
<keyword evidence="9" id="KW-1185">Reference proteome</keyword>
<dbReference type="Pfam" id="PF13864">
    <property type="entry name" value="Enkurin"/>
    <property type="match status" value="1"/>
</dbReference>
<keyword evidence="4" id="KW-0206">Cytoskeleton</keyword>
<dbReference type="PANTHER" id="PTHR21490:SF2">
    <property type="entry name" value="ENKURIN DOMAIN-CONTAINING PROTEIN 1"/>
    <property type="match status" value="1"/>
</dbReference>
<evidence type="ECO:0000256" key="3">
    <source>
        <dbReference type="ARBA" id="ARBA00022490"/>
    </source>
</evidence>
<proteinExistence type="predicted"/>
<evidence type="ECO:0000256" key="6">
    <source>
        <dbReference type="SAM" id="MobiDB-lite"/>
    </source>
</evidence>
<dbReference type="GO" id="GO:0005929">
    <property type="term" value="C:cilium"/>
    <property type="evidence" value="ECO:0007669"/>
    <property type="project" value="UniProtKB-SubCell"/>
</dbReference>
<feature type="region of interest" description="Disordered" evidence="6">
    <location>
        <begin position="135"/>
        <end position="199"/>
    </location>
</feature>
<feature type="region of interest" description="Disordered" evidence="6">
    <location>
        <begin position="61"/>
        <end position="117"/>
    </location>
</feature>
<feature type="domain" description="Enkurin" evidence="7">
    <location>
        <begin position="637"/>
        <end position="729"/>
    </location>
</feature>
<keyword evidence="3" id="KW-0963">Cytoplasm</keyword>
<dbReference type="PROSITE" id="PS51665">
    <property type="entry name" value="ENKURIN"/>
    <property type="match status" value="1"/>
</dbReference>
<evidence type="ECO:0000256" key="5">
    <source>
        <dbReference type="ARBA" id="ARBA00023273"/>
    </source>
</evidence>
<gene>
    <name evidence="8" type="primary">ENKD1-L</name>
    <name evidence="8" type="ORF">Hamer_G005111</name>
</gene>
<feature type="region of interest" description="Disordered" evidence="6">
    <location>
        <begin position="376"/>
        <end position="425"/>
    </location>
</feature>
<keyword evidence="5" id="KW-0966">Cell projection</keyword>
<comment type="subcellular location">
    <subcellularLocation>
        <location evidence="1">Cell projection</location>
        <location evidence="1">Cilium</location>
    </subcellularLocation>
    <subcellularLocation>
        <location evidence="2">Cytoplasm</location>
        <location evidence="2">Cytoskeleton</location>
    </subcellularLocation>
</comment>
<evidence type="ECO:0000313" key="9">
    <source>
        <dbReference type="Proteomes" id="UP000747542"/>
    </source>
</evidence>
<evidence type="ECO:0000259" key="7">
    <source>
        <dbReference type="PROSITE" id="PS51665"/>
    </source>
</evidence>
<protein>
    <submittedName>
        <fullName evidence="8">Enkurin domain-containing protein 1-like</fullName>
    </submittedName>
</protein>
<name>A0A8J5JYC2_HOMAM</name>
<feature type="compositionally biased region" description="Basic and acidic residues" evidence="6">
    <location>
        <begin position="388"/>
        <end position="406"/>
    </location>
</feature>
<reference evidence="8" key="1">
    <citation type="journal article" date="2021" name="Sci. Adv.">
        <title>The American lobster genome reveals insights on longevity, neural, and immune adaptations.</title>
        <authorList>
            <person name="Polinski J.M."/>
            <person name="Zimin A.V."/>
            <person name="Clark K.F."/>
            <person name="Kohn A.B."/>
            <person name="Sadowski N."/>
            <person name="Timp W."/>
            <person name="Ptitsyn A."/>
            <person name="Khanna P."/>
            <person name="Romanova D.Y."/>
            <person name="Williams P."/>
            <person name="Greenwood S.J."/>
            <person name="Moroz L.L."/>
            <person name="Walt D.R."/>
            <person name="Bodnar A.G."/>
        </authorList>
    </citation>
    <scope>NUCLEOTIDE SEQUENCE</scope>
    <source>
        <strain evidence="8">GMGI-L3</strain>
    </source>
</reference>
<dbReference type="PANTHER" id="PTHR21490">
    <property type="entry name" value="ENKURIN-RELATED"/>
    <property type="match status" value="1"/>
</dbReference>